<feature type="transmembrane region" description="Helical" evidence="1">
    <location>
        <begin position="358"/>
        <end position="376"/>
    </location>
</feature>
<dbReference type="Pfam" id="PF12077">
    <property type="entry name" value="DUF3556"/>
    <property type="match status" value="1"/>
</dbReference>
<name>A0AB34IFB5_PRYPA</name>
<evidence type="ECO:0000256" key="1">
    <source>
        <dbReference type="SAM" id="Phobius"/>
    </source>
</evidence>
<protein>
    <submittedName>
        <fullName evidence="2">Uncharacterized protein</fullName>
    </submittedName>
</protein>
<comment type="caution">
    <text evidence="2">The sequence shown here is derived from an EMBL/GenBank/DDBJ whole genome shotgun (WGS) entry which is preliminary data.</text>
</comment>
<dbReference type="AlphaFoldDB" id="A0AB34IFB5"/>
<proteinExistence type="predicted"/>
<dbReference type="Proteomes" id="UP001515480">
    <property type="component" value="Unassembled WGS sequence"/>
</dbReference>
<accession>A0AB34IFB5</accession>
<keyword evidence="1" id="KW-1133">Transmembrane helix</keyword>
<feature type="transmembrane region" description="Helical" evidence="1">
    <location>
        <begin position="388"/>
        <end position="409"/>
    </location>
</feature>
<evidence type="ECO:0000313" key="2">
    <source>
        <dbReference type="EMBL" id="KAL1498735.1"/>
    </source>
</evidence>
<keyword evidence="1" id="KW-0812">Transmembrane</keyword>
<gene>
    <name evidence="2" type="ORF">AB1Y20_014045</name>
</gene>
<feature type="transmembrane region" description="Helical" evidence="1">
    <location>
        <begin position="330"/>
        <end position="351"/>
    </location>
</feature>
<reference evidence="2 3" key="1">
    <citation type="journal article" date="2024" name="Science">
        <title>Giant polyketide synthase enzymes in the biosynthesis of giant marine polyether toxins.</title>
        <authorList>
            <person name="Fallon T.R."/>
            <person name="Shende V.V."/>
            <person name="Wierzbicki I.H."/>
            <person name="Pendleton A.L."/>
            <person name="Watervoot N.F."/>
            <person name="Auber R.P."/>
            <person name="Gonzalez D.J."/>
            <person name="Wisecaver J.H."/>
            <person name="Moore B.S."/>
        </authorList>
    </citation>
    <scope>NUCLEOTIDE SEQUENCE [LARGE SCALE GENOMIC DNA]</scope>
    <source>
        <strain evidence="2 3">12B1</strain>
    </source>
</reference>
<dbReference type="EMBL" id="JBGBPQ010000027">
    <property type="protein sequence ID" value="KAL1498735.1"/>
    <property type="molecule type" value="Genomic_DNA"/>
</dbReference>
<keyword evidence="1" id="KW-0472">Membrane</keyword>
<keyword evidence="3" id="KW-1185">Reference proteome</keyword>
<sequence length="628" mass="69108">MAKSAAAPQPPRVAIASASASASASAALAMPPLDPWTIGTEPADHAKFFSLGFFQQIDAAVHHASLPDLKNLPPFVLGAAWCAANVFACVALTRQLSGAAAWSAEFHEALLKNALAYDSLACHSGVAMMYCLLGTREFRLKYTRGTIKEPYFAAWMSRRRGAVDVLMHAAFVLSRLWLLASADPSPACAAAYFGTIAWMYFFDYGEYVGAYGMYHGPWSLFILAKYSSSSGAHRASATALMQFLLQLLYVGCGLGKMGPWFTCVFNQEWTLPPWAKLLDLRRLLYRNDFPRDNTPSTAATVLSYAAGATEWIAPLLLLLSPAVIGGDRGALTWPVAVGLSSIIAMHVYIVLHMPMLDVWLLNVVPAYVTYNTYYQSPLLPEPGFYHAGFWQLHPVLLAFCLFMVFYCLYGQLHPEKMTYMHCYRFWAGNWPQAYVLISKSGLQKLEAGFPHQVKAGLPGAVFKKLQGELWVFNYMGIFQNAQLPHRALPVALHAATTLGAKLRGEAPPESLADFQRVLGGLFCPGIFMATWVSGWIVNDALRCPYVMNEMQKVCEFEPGEFILVIGHSFPLLAGVTGAKSKFVIYDAKQGVLAEGSLTPHEAVAITRPSLLSDYETTKHFNFSVRKAD</sequence>
<evidence type="ECO:0000313" key="3">
    <source>
        <dbReference type="Proteomes" id="UP001515480"/>
    </source>
</evidence>
<dbReference type="InterPro" id="IPR021941">
    <property type="entry name" value="DUF3556_TM"/>
</dbReference>
<organism evidence="2 3">
    <name type="scientific">Prymnesium parvum</name>
    <name type="common">Toxic golden alga</name>
    <dbReference type="NCBI Taxonomy" id="97485"/>
    <lineage>
        <taxon>Eukaryota</taxon>
        <taxon>Haptista</taxon>
        <taxon>Haptophyta</taxon>
        <taxon>Prymnesiophyceae</taxon>
        <taxon>Prymnesiales</taxon>
        <taxon>Prymnesiaceae</taxon>
        <taxon>Prymnesium</taxon>
    </lineage>
</organism>